<dbReference type="AlphaFoldDB" id="G3Q3L0"/>
<evidence type="ECO:0000256" key="4">
    <source>
        <dbReference type="ARBA" id="ARBA00013075"/>
    </source>
</evidence>
<evidence type="ECO:0000256" key="3">
    <source>
        <dbReference type="ARBA" id="ARBA00011738"/>
    </source>
</evidence>
<dbReference type="FunCoup" id="G3Q3L0">
    <property type="interactions" value="1620"/>
</dbReference>
<dbReference type="Ensembl" id="ENSGACT00000024511.2">
    <property type="protein sequence ID" value="ENSGACP00000024462.1"/>
    <property type="gene ID" value="ENSGACG00000018502.2"/>
</dbReference>
<keyword evidence="10" id="KW-1185">Reference proteome</keyword>
<organism evidence="9 10">
    <name type="scientific">Gasterosteus aculeatus aculeatus</name>
    <name type="common">three-spined stickleback</name>
    <dbReference type="NCBI Taxonomy" id="481459"/>
    <lineage>
        <taxon>Eukaryota</taxon>
        <taxon>Metazoa</taxon>
        <taxon>Chordata</taxon>
        <taxon>Craniata</taxon>
        <taxon>Vertebrata</taxon>
        <taxon>Euteleostomi</taxon>
        <taxon>Actinopterygii</taxon>
        <taxon>Neopterygii</taxon>
        <taxon>Teleostei</taxon>
        <taxon>Neoteleostei</taxon>
        <taxon>Acanthomorphata</taxon>
        <taxon>Eupercaria</taxon>
        <taxon>Perciformes</taxon>
        <taxon>Cottioidei</taxon>
        <taxon>Gasterosteales</taxon>
        <taxon>Gasterosteidae</taxon>
        <taxon>Gasterosteus</taxon>
    </lineage>
</organism>
<dbReference type="OMA" id="FKGWTLY"/>
<dbReference type="Bgee" id="ENSGACG00000018502">
    <property type="expression patterns" value="Expressed in liver and 13 other cell types or tissues"/>
</dbReference>
<dbReference type="GO" id="GO:0006729">
    <property type="term" value="P:tetrahydrobiopterin biosynthetic process"/>
    <property type="evidence" value="ECO:0007669"/>
    <property type="project" value="InterPro"/>
</dbReference>
<dbReference type="GO" id="GO:0004757">
    <property type="term" value="F:sepiapterin reductase (NADP+) activity"/>
    <property type="evidence" value="ECO:0007669"/>
    <property type="project" value="UniProtKB-EC"/>
</dbReference>
<dbReference type="Pfam" id="PF00106">
    <property type="entry name" value="adh_short"/>
    <property type="match status" value="1"/>
</dbReference>
<dbReference type="SUPFAM" id="SSF51735">
    <property type="entry name" value="NAD(P)-binding Rossmann-fold domains"/>
    <property type="match status" value="1"/>
</dbReference>
<dbReference type="PANTHER" id="PTHR44085">
    <property type="entry name" value="SEPIAPTERIN REDUCTASE"/>
    <property type="match status" value="1"/>
</dbReference>
<reference evidence="9" key="3">
    <citation type="submission" date="2025-09" db="UniProtKB">
        <authorList>
            <consortium name="Ensembl"/>
        </authorList>
    </citation>
    <scope>IDENTIFICATION</scope>
</reference>
<dbReference type="PANTHER" id="PTHR44085:SF2">
    <property type="entry name" value="SEPIAPTERIN REDUCTASE"/>
    <property type="match status" value="1"/>
</dbReference>
<dbReference type="InParanoid" id="G3Q3L0"/>
<accession>G3Q3L0</accession>
<comment type="subunit">
    <text evidence="3">Homodimer.</text>
</comment>
<dbReference type="GO" id="GO:0005737">
    <property type="term" value="C:cytoplasm"/>
    <property type="evidence" value="ECO:0007669"/>
    <property type="project" value="UniProtKB-SubCell"/>
</dbReference>
<keyword evidence="8" id="KW-0560">Oxidoreductase</keyword>
<dbReference type="InterPro" id="IPR002347">
    <property type="entry name" value="SDR_fam"/>
</dbReference>
<evidence type="ECO:0000256" key="6">
    <source>
        <dbReference type="ARBA" id="ARBA00022490"/>
    </source>
</evidence>
<dbReference type="EC" id="1.1.1.153" evidence="4"/>
<proteinExistence type="inferred from homology"/>
<dbReference type="NCBIfam" id="TIGR01500">
    <property type="entry name" value="sepiapter_red"/>
    <property type="match status" value="1"/>
</dbReference>
<dbReference type="InterPro" id="IPR036291">
    <property type="entry name" value="NAD(P)-bd_dom_sf"/>
</dbReference>
<dbReference type="FunFam" id="3.40.50.720:FF:000259">
    <property type="entry name" value="Sepiapterin reductase"/>
    <property type="match status" value="1"/>
</dbReference>
<dbReference type="InterPro" id="IPR006393">
    <property type="entry name" value="Sepiapterin_red"/>
</dbReference>
<dbReference type="STRING" id="69293.ENSGACP00000024462"/>
<evidence type="ECO:0000256" key="5">
    <source>
        <dbReference type="ARBA" id="ARBA00019170"/>
    </source>
</evidence>
<dbReference type="GeneTree" id="ENSGT00440000033609"/>
<dbReference type="eggNOG" id="KOG1204">
    <property type="taxonomic scope" value="Eukaryota"/>
</dbReference>
<dbReference type="InterPro" id="IPR051721">
    <property type="entry name" value="Biopterin_syn/organic_redct"/>
</dbReference>
<dbReference type="CDD" id="cd05367">
    <property type="entry name" value="SPR-like_SDR_c"/>
    <property type="match status" value="1"/>
</dbReference>
<name>G3Q3L0_GASAC</name>
<protein>
    <recommendedName>
        <fullName evidence="5">Sepiapterin reductase</fullName>
        <ecNumber evidence="4">1.1.1.153</ecNumber>
    </recommendedName>
</protein>
<comment type="similarity">
    <text evidence="2">Belongs to the sepiapterin reductase family.</text>
</comment>
<dbReference type="Proteomes" id="UP000007635">
    <property type="component" value="Chromosome XIV"/>
</dbReference>
<evidence type="ECO:0000313" key="10">
    <source>
        <dbReference type="Proteomes" id="UP000007635"/>
    </source>
</evidence>
<dbReference type="PRINTS" id="PR00081">
    <property type="entry name" value="GDHRDH"/>
</dbReference>
<sequence length="267" mass="28771">MSSPARTDLGRALCIITGASRGFGRTVAREMSRLLKPGSALVLTARSVDELRALQAELAESEAGRAGLLVECVVADLSEADGLESIVKASKVAFSEDMDHVLLVNNAASLGDVSRYAKSFTDMAEVDSYLSVNVSSSLCLTASVLQAFPQRPGQLRTVVNISSLCALQPFRSWVLYCTGKAARDMMFRVLAEEEPDVRVLNYAPGPLDTAMQTVARSRTADPDVRKSFSDMFAQGQLLTCEASCSKLMKLLLEDGYTTGAHIDVYDV</sequence>
<comment type="subcellular location">
    <subcellularLocation>
        <location evidence="1">Cytoplasm</location>
    </subcellularLocation>
</comment>
<evidence type="ECO:0000256" key="2">
    <source>
        <dbReference type="ARBA" id="ARBA00010483"/>
    </source>
</evidence>
<evidence type="ECO:0000256" key="8">
    <source>
        <dbReference type="ARBA" id="ARBA00023002"/>
    </source>
</evidence>
<reference evidence="9" key="2">
    <citation type="submission" date="2025-08" db="UniProtKB">
        <authorList>
            <consortium name="Ensembl"/>
        </authorList>
    </citation>
    <scope>IDENTIFICATION</scope>
</reference>
<keyword evidence="6" id="KW-0963">Cytoplasm</keyword>
<evidence type="ECO:0000256" key="1">
    <source>
        <dbReference type="ARBA" id="ARBA00004496"/>
    </source>
</evidence>
<reference evidence="9 10" key="1">
    <citation type="journal article" date="2021" name="G3 (Bethesda)">
        <title>Improved contiguity of the threespine stickleback genome using long-read sequencing.</title>
        <authorList>
            <person name="Nath S."/>
            <person name="Shaw D.E."/>
            <person name="White M.A."/>
        </authorList>
    </citation>
    <scope>NUCLEOTIDE SEQUENCE [LARGE SCALE GENOMIC DNA]</scope>
    <source>
        <strain evidence="9 10">Lake Benthic</strain>
    </source>
</reference>
<dbReference type="Gene3D" id="3.40.50.720">
    <property type="entry name" value="NAD(P)-binding Rossmann-like Domain"/>
    <property type="match status" value="1"/>
</dbReference>
<evidence type="ECO:0000313" key="9">
    <source>
        <dbReference type="Ensembl" id="ENSGACP00000024462.1"/>
    </source>
</evidence>
<evidence type="ECO:0000256" key="7">
    <source>
        <dbReference type="ARBA" id="ARBA00022857"/>
    </source>
</evidence>
<keyword evidence="7" id="KW-0521">NADP</keyword>